<organism evidence="2">
    <name type="scientific">Arundo donax</name>
    <name type="common">Giant reed</name>
    <name type="synonym">Donax arundinaceus</name>
    <dbReference type="NCBI Taxonomy" id="35708"/>
    <lineage>
        <taxon>Eukaryota</taxon>
        <taxon>Viridiplantae</taxon>
        <taxon>Streptophyta</taxon>
        <taxon>Embryophyta</taxon>
        <taxon>Tracheophyta</taxon>
        <taxon>Spermatophyta</taxon>
        <taxon>Magnoliopsida</taxon>
        <taxon>Liliopsida</taxon>
        <taxon>Poales</taxon>
        <taxon>Poaceae</taxon>
        <taxon>PACMAD clade</taxon>
        <taxon>Arundinoideae</taxon>
        <taxon>Arundineae</taxon>
        <taxon>Arundo</taxon>
    </lineage>
</organism>
<evidence type="ECO:0000256" key="1">
    <source>
        <dbReference type="SAM" id="MobiDB-lite"/>
    </source>
</evidence>
<dbReference type="EMBL" id="GBRH01283536">
    <property type="protein sequence ID" value="JAD14359.1"/>
    <property type="molecule type" value="Transcribed_RNA"/>
</dbReference>
<evidence type="ECO:0000313" key="2">
    <source>
        <dbReference type="EMBL" id="JAD14359.1"/>
    </source>
</evidence>
<reference evidence="2" key="1">
    <citation type="submission" date="2014-09" db="EMBL/GenBank/DDBJ databases">
        <authorList>
            <person name="Magalhaes I.L.F."/>
            <person name="Oliveira U."/>
            <person name="Santos F.R."/>
            <person name="Vidigal T.H.D.A."/>
            <person name="Brescovit A.D."/>
            <person name="Santos A.J."/>
        </authorList>
    </citation>
    <scope>NUCLEOTIDE SEQUENCE</scope>
    <source>
        <tissue evidence="2">Shoot tissue taken approximately 20 cm above the soil surface</tissue>
    </source>
</reference>
<dbReference type="AlphaFoldDB" id="A0A0A8XMT4"/>
<protein>
    <submittedName>
        <fullName evidence="2">Uncharacterized protein</fullName>
    </submittedName>
</protein>
<feature type="region of interest" description="Disordered" evidence="1">
    <location>
        <begin position="69"/>
        <end position="136"/>
    </location>
</feature>
<reference evidence="2" key="2">
    <citation type="journal article" date="2015" name="Data Brief">
        <title>Shoot transcriptome of the giant reed, Arundo donax.</title>
        <authorList>
            <person name="Barrero R.A."/>
            <person name="Guerrero F.D."/>
            <person name="Moolhuijzen P."/>
            <person name="Goolsby J.A."/>
            <person name="Tidwell J."/>
            <person name="Bellgard S.E."/>
            <person name="Bellgard M.I."/>
        </authorList>
    </citation>
    <scope>NUCLEOTIDE SEQUENCE</scope>
    <source>
        <tissue evidence="2">Shoot tissue taken approximately 20 cm above the soil surface</tissue>
    </source>
</reference>
<proteinExistence type="predicted"/>
<accession>A0A0A8XMT4</accession>
<sequence>MHFLKQVMVKWRRSQREIRLPRCRVVLDDWRQVWGRWYWLLTGNDHGEAIAFASHAGAASWLCIQRASCQDRPPSPEGSKGPGMRDEGELREICPPSPLDQLGPRSNAAPTGSDHAMQARRSTTSTPTGRRDDISP</sequence>
<name>A0A0A8XMT4_ARUDO</name>
<feature type="compositionally biased region" description="Basic and acidic residues" evidence="1">
    <location>
        <begin position="83"/>
        <end position="92"/>
    </location>
</feature>